<feature type="transmembrane region" description="Helical" evidence="7">
    <location>
        <begin position="297"/>
        <end position="324"/>
    </location>
</feature>
<evidence type="ECO:0000313" key="9">
    <source>
        <dbReference type="Proteomes" id="UP000542674"/>
    </source>
</evidence>
<dbReference type="PANTHER" id="PTHR21716:SF64">
    <property type="entry name" value="AI-2 TRANSPORT PROTEIN TQSA"/>
    <property type="match status" value="1"/>
</dbReference>
<comment type="caution">
    <text evidence="8">The sequence shown here is derived from an EMBL/GenBank/DDBJ whole genome shotgun (WGS) entry which is preliminary data.</text>
</comment>
<dbReference type="EMBL" id="JACHJS010000001">
    <property type="protein sequence ID" value="MBB4966510.1"/>
    <property type="molecule type" value="Genomic_DNA"/>
</dbReference>
<name>A0A7W7T774_9PSEU</name>
<evidence type="ECO:0000256" key="5">
    <source>
        <dbReference type="ARBA" id="ARBA00023136"/>
    </source>
</evidence>
<feature type="region of interest" description="Disordered" evidence="6">
    <location>
        <begin position="345"/>
        <end position="366"/>
    </location>
</feature>
<comment type="subcellular location">
    <subcellularLocation>
        <location evidence="1">Membrane</location>
        <topology evidence="1">Multi-pass membrane protein</topology>
    </subcellularLocation>
</comment>
<feature type="transmembrane region" description="Helical" evidence="7">
    <location>
        <begin position="61"/>
        <end position="86"/>
    </location>
</feature>
<dbReference type="AlphaFoldDB" id="A0A7W7T774"/>
<evidence type="ECO:0000256" key="1">
    <source>
        <dbReference type="ARBA" id="ARBA00004141"/>
    </source>
</evidence>
<reference evidence="8 9" key="1">
    <citation type="submission" date="2020-08" db="EMBL/GenBank/DDBJ databases">
        <title>Sequencing the genomes of 1000 actinobacteria strains.</title>
        <authorList>
            <person name="Klenk H.-P."/>
        </authorList>
    </citation>
    <scope>NUCLEOTIDE SEQUENCE [LARGE SCALE GENOMIC DNA]</scope>
    <source>
        <strain evidence="8 9">DSM 45084</strain>
    </source>
</reference>
<evidence type="ECO:0000256" key="7">
    <source>
        <dbReference type="SAM" id="Phobius"/>
    </source>
</evidence>
<dbReference type="InterPro" id="IPR002549">
    <property type="entry name" value="AI-2E-like"/>
</dbReference>
<dbReference type="PANTHER" id="PTHR21716">
    <property type="entry name" value="TRANSMEMBRANE PROTEIN"/>
    <property type="match status" value="1"/>
</dbReference>
<organism evidence="8 9">
    <name type="scientific">Saccharothrix violaceirubra</name>
    <dbReference type="NCBI Taxonomy" id="413306"/>
    <lineage>
        <taxon>Bacteria</taxon>
        <taxon>Bacillati</taxon>
        <taxon>Actinomycetota</taxon>
        <taxon>Actinomycetes</taxon>
        <taxon>Pseudonocardiales</taxon>
        <taxon>Pseudonocardiaceae</taxon>
        <taxon>Saccharothrix</taxon>
    </lineage>
</organism>
<dbReference type="Proteomes" id="UP000542674">
    <property type="component" value="Unassembled WGS sequence"/>
</dbReference>
<comment type="similarity">
    <text evidence="2">Belongs to the autoinducer-2 exporter (AI-2E) (TC 2.A.86) family.</text>
</comment>
<evidence type="ECO:0000256" key="3">
    <source>
        <dbReference type="ARBA" id="ARBA00022692"/>
    </source>
</evidence>
<proteinExistence type="inferred from homology"/>
<dbReference type="RefSeq" id="WP_246445264.1">
    <property type="nucleotide sequence ID" value="NZ_BAABAI010000024.1"/>
</dbReference>
<feature type="transmembrane region" description="Helical" evidence="7">
    <location>
        <begin position="194"/>
        <end position="227"/>
    </location>
</feature>
<dbReference type="GO" id="GO:0055085">
    <property type="term" value="P:transmembrane transport"/>
    <property type="evidence" value="ECO:0007669"/>
    <property type="project" value="TreeGrafter"/>
</dbReference>
<gene>
    <name evidence="8" type="ORF">F4559_003869</name>
</gene>
<accession>A0A7W7T774</accession>
<evidence type="ECO:0000256" key="2">
    <source>
        <dbReference type="ARBA" id="ARBA00009773"/>
    </source>
</evidence>
<evidence type="ECO:0000256" key="6">
    <source>
        <dbReference type="SAM" id="MobiDB-lite"/>
    </source>
</evidence>
<evidence type="ECO:0000313" key="8">
    <source>
        <dbReference type="EMBL" id="MBB4966510.1"/>
    </source>
</evidence>
<keyword evidence="9" id="KW-1185">Reference proteome</keyword>
<evidence type="ECO:0000256" key="4">
    <source>
        <dbReference type="ARBA" id="ARBA00022989"/>
    </source>
</evidence>
<feature type="transmembrane region" description="Helical" evidence="7">
    <location>
        <begin position="259"/>
        <end position="277"/>
    </location>
</feature>
<feature type="transmembrane region" description="Helical" evidence="7">
    <location>
        <begin position="233"/>
        <end position="252"/>
    </location>
</feature>
<feature type="transmembrane region" description="Helical" evidence="7">
    <location>
        <begin position="139"/>
        <end position="167"/>
    </location>
</feature>
<dbReference type="GO" id="GO:0016020">
    <property type="term" value="C:membrane"/>
    <property type="evidence" value="ECO:0007669"/>
    <property type="project" value="UniProtKB-SubCell"/>
</dbReference>
<protein>
    <submittedName>
        <fullName evidence="8">Putative PurR-regulated permease PerM</fullName>
    </submittedName>
</protein>
<keyword evidence="5 7" id="KW-0472">Membrane</keyword>
<keyword evidence="4 7" id="KW-1133">Transmembrane helix</keyword>
<dbReference type="Pfam" id="PF01594">
    <property type="entry name" value="AI-2E_transport"/>
    <property type="match status" value="1"/>
</dbReference>
<feature type="transmembrane region" description="Helical" evidence="7">
    <location>
        <begin position="29"/>
        <end position="49"/>
    </location>
</feature>
<sequence>METTALPRALVLLLGAASAVIVVAGLRALAWLVGPMLLALLVVITISPVRRWLRRRGLPDWTATAGLVVLVYLVLLAFALVVAASAARLGELLPGYADQGRQLLVQTAATADRALGHTGALKELADKIDPSWLVAQAGALLASIGGLATNLVFLLALLAFLSVEVAVVDARLDRFDRPELTVALREFAHRSRRYFVVTTIFGLGIAVADTIALLWLGVPLALLWGVLSFVTNYIPNIGFLLGLAPPALLALLESGPRTAIAVCVLYVVLNFLGQSVIQPKFAGGAVGLSATAAFLSLVFWGWVFGPLGMLLAVPATLLATAVLVRTDPRARWVEALLRTHPGRVKTTTVQPGNLAGGSDRKPEEAT</sequence>
<keyword evidence="3 7" id="KW-0812">Transmembrane</keyword>